<accession>A0A0A9EMV8</accession>
<dbReference type="EMBL" id="GBRH01198730">
    <property type="protein sequence ID" value="JAD99165.1"/>
    <property type="molecule type" value="Transcribed_RNA"/>
</dbReference>
<protein>
    <submittedName>
        <fullName evidence="1">Uncharacterized protein</fullName>
    </submittedName>
</protein>
<reference evidence="1" key="1">
    <citation type="submission" date="2014-09" db="EMBL/GenBank/DDBJ databases">
        <authorList>
            <person name="Magalhaes I.L.F."/>
            <person name="Oliveira U."/>
            <person name="Santos F.R."/>
            <person name="Vidigal T.H.D.A."/>
            <person name="Brescovit A.D."/>
            <person name="Santos A.J."/>
        </authorList>
    </citation>
    <scope>NUCLEOTIDE SEQUENCE</scope>
    <source>
        <tissue evidence="1">Shoot tissue taken approximately 20 cm above the soil surface</tissue>
    </source>
</reference>
<reference evidence="1" key="2">
    <citation type="journal article" date="2015" name="Data Brief">
        <title>Shoot transcriptome of the giant reed, Arundo donax.</title>
        <authorList>
            <person name="Barrero R.A."/>
            <person name="Guerrero F.D."/>
            <person name="Moolhuijzen P."/>
            <person name="Goolsby J.A."/>
            <person name="Tidwell J."/>
            <person name="Bellgard S.E."/>
            <person name="Bellgard M.I."/>
        </authorList>
    </citation>
    <scope>NUCLEOTIDE SEQUENCE</scope>
    <source>
        <tissue evidence="1">Shoot tissue taken approximately 20 cm above the soil surface</tissue>
    </source>
</reference>
<name>A0A0A9EMV8_ARUDO</name>
<proteinExistence type="predicted"/>
<organism evidence="1">
    <name type="scientific">Arundo donax</name>
    <name type="common">Giant reed</name>
    <name type="synonym">Donax arundinaceus</name>
    <dbReference type="NCBI Taxonomy" id="35708"/>
    <lineage>
        <taxon>Eukaryota</taxon>
        <taxon>Viridiplantae</taxon>
        <taxon>Streptophyta</taxon>
        <taxon>Embryophyta</taxon>
        <taxon>Tracheophyta</taxon>
        <taxon>Spermatophyta</taxon>
        <taxon>Magnoliopsida</taxon>
        <taxon>Liliopsida</taxon>
        <taxon>Poales</taxon>
        <taxon>Poaceae</taxon>
        <taxon>PACMAD clade</taxon>
        <taxon>Arundinoideae</taxon>
        <taxon>Arundineae</taxon>
        <taxon>Arundo</taxon>
    </lineage>
</organism>
<evidence type="ECO:0000313" key="1">
    <source>
        <dbReference type="EMBL" id="JAD99165.1"/>
    </source>
</evidence>
<sequence length="9" mass="1201">MFKMLLYRV</sequence>